<feature type="non-terminal residue" evidence="1">
    <location>
        <position position="351"/>
    </location>
</feature>
<proteinExistence type="predicted"/>
<gene>
    <name evidence="1" type="ORF">METZ01_LOCUS258986</name>
</gene>
<reference evidence="1" key="1">
    <citation type="submission" date="2018-05" db="EMBL/GenBank/DDBJ databases">
        <authorList>
            <person name="Lanie J.A."/>
            <person name="Ng W.-L."/>
            <person name="Kazmierczak K.M."/>
            <person name="Andrzejewski T.M."/>
            <person name="Davidsen T.M."/>
            <person name="Wayne K.J."/>
            <person name="Tettelin H."/>
            <person name="Glass J.I."/>
            <person name="Rusch D."/>
            <person name="Podicherti R."/>
            <person name="Tsui H.-C.T."/>
            <person name="Winkler M.E."/>
        </authorList>
    </citation>
    <scope>NUCLEOTIDE SEQUENCE</scope>
</reference>
<protein>
    <submittedName>
        <fullName evidence="1">Uncharacterized protein</fullName>
    </submittedName>
</protein>
<dbReference type="AlphaFoldDB" id="A0A382J3X6"/>
<organism evidence="1">
    <name type="scientific">marine metagenome</name>
    <dbReference type="NCBI Taxonomy" id="408172"/>
    <lineage>
        <taxon>unclassified sequences</taxon>
        <taxon>metagenomes</taxon>
        <taxon>ecological metagenomes</taxon>
    </lineage>
</organism>
<sequence length="351" mass="41403">KRSNLMRLFSIILLLSYSVYAQEGNKIPADIQKKIDEAVDYYNVYLFEDSKKLLLELLYSDEGEKYEAEIRYHLGIATYTEGLNSVAGKQWAILRKKYPTSSRAREIARVFSSIMQEHQGDSLFEHESFEFRSEIRYSHLFWDPKYATRKMFYGELIEPGRAVEYYEKLLNKYDDPDKKFLIAMRLFYLYAGFNHNGYGFQNQKSYGQNTEGNKYAKYQNSTFKSESIRMLNLMESYVKDDDDSNFQLLVESNYVIAVRLSDEQFWSEKIKANELSEPFFVKVVTLTENSPNNLYRTFALLWLGDKANKYIVSDEILNEWEPLGLSRKDILGLRKNKIPQEFWVQAIKKNV</sequence>
<feature type="non-terminal residue" evidence="1">
    <location>
        <position position="1"/>
    </location>
</feature>
<dbReference type="EMBL" id="UINC01071322">
    <property type="protein sequence ID" value="SVC06132.1"/>
    <property type="molecule type" value="Genomic_DNA"/>
</dbReference>
<name>A0A382J3X6_9ZZZZ</name>
<evidence type="ECO:0000313" key="1">
    <source>
        <dbReference type="EMBL" id="SVC06132.1"/>
    </source>
</evidence>
<accession>A0A382J3X6</accession>